<feature type="transmembrane region" description="Helical" evidence="1">
    <location>
        <begin position="361"/>
        <end position="384"/>
    </location>
</feature>
<proteinExistence type="predicted"/>
<dbReference type="AlphaFoldDB" id="A0A2G7G3W7"/>
<dbReference type="Proteomes" id="UP000231358">
    <property type="component" value="Unassembled WGS sequence"/>
</dbReference>
<sequence>MSQNETTSNGWDLIAAASQDALNTQLAKIPAVSVQADVPFKLLGNTNVAHVDITIHQPELQVKDGSGRQVDVLLPMEGSVTLNTTKVTIPKGENLIVTTQLTQIENKLEPHKDPKQTNYDLIIDFLSEDILVDMKLDIPAGDLAFLVTVLKETIKQHLKGGKEYKVASFALSNQDAEKYHALIPRLADFSFVKDPEKPGRSNLLVLMQSVSTSKGKIYFNKPLLASDQQFMVLISNQVFLQNFVMPAMVENVKKQAKQQDKVASQIAVKSLSEPYLYQVYNTEDINLKKDHDPWISSLTASVDATEQALCFYLDVKADVTFLDFRVDTWDKSWQKFQIDEKQKITLKQTKEDKGKSTKAEWWEWLVAAVSWITLVIVGVMYAVVENKNEDLGGTFVETAPLVVQWPNQKYVTVKGITTPNHVVLDLSVQF</sequence>
<accession>A0A2G7G3W7</accession>
<comment type="caution">
    <text evidence="2">The sequence shown here is derived from an EMBL/GenBank/DDBJ whole genome shotgun (WGS) entry which is preliminary data.</text>
</comment>
<protein>
    <submittedName>
        <fullName evidence="2">Uncharacterized protein</fullName>
    </submittedName>
</protein>
<keyword evidence="1" id="KW-0812">Transmembrane</keyword>
<keyword evidence="1" id="KW-1133">Transmembrane helix</keyword>
<evidence type="ECO:0000313" key="2">
    <source>
        <dbReference type="EMBL" id="PIG87503.1"/>
    </source>
</evidence>
<evidence type="ECO:0000256" key="1">
    <source>
        <dbReference type="SAM" id="Phobius"/>
    </source>
</evidence>
<gene>
    <name evidence="2" type="ORF">AARAC_003886</name>
</gene>
<dbReference type="EMBL" id="NEXV01000151">
    <property type="protein sequence ID" value="PIG87503.1"/>
    <property type="molecule type" value="Genomic_DNA"/>
</dbReference>
<organism evidence="2 3">
    <name type="scientific">Aspergillus arachidicola</name>
    <dbReference type="NCBI Taxonomy" id="656916"/>
    <lineage>
        <taxon>Eukaryota</taxon>
        <taxon>Fungi</taxon>
        <taxon>Dikarya</taxon>
        <taxon>Ascomycota</taxon>
        <taxon>Pezizomycotina</taxon>
        <taxon>Eurotiomycetes</taxon>
        <taxon>Eurotiomycetidae</taxon>
        <taxon>Eurotiales</taxon>
        <taxon>Aspergillaceae</taxon>
        <taxon>Aspergillus</taxon>
        <taxon>Aspergillus subgen. Circumdati</taxon>
    </lineage>
</organism>
<reference evidence="2 3" key="1">
    <citation type="submission" date="2017-05" db="EMBL/GenBank/DDBJ databases">
        <title>Genome sequence for an aflatoxigenic pathogen of Argentinian peanut, Aspergillus arachidicola.</title>
        <authorList>
            <person name="Moore G."/>
            <person name="Beltz S.B."/>
            <person name="Mack B.M."/>
        </authorList>
    </citation>
    <scope>NUCLEOTIDE SEQUENCE [LARGE SCALE GENOMIC DNA]</scope>
    <source>
        <strain evidence="2 3">CBS 117610</strain>
    </source>
</reference>
<keyword evidence="1" id="KW-0472">Membrane</keyword>
<keyword evidence="3" id="KW-1185">Reference proteome</keyword>
<evidence type="ECO:0000313" key="3">
    <source>
        <dbReference type="Proteomes" id="UP000231358"/>
    </source>
</evidence>
<name>A0A2G7G3W7_9EURO</name>